<dbReference type="InterPro" id="IPR051270">
    <property type="entry name" value="Tyrosine-tRNA_ligase_regulator"/>
</dbReference>
<evidence type="ECO:0000313" key="5">
    <source>
        <dbReference type="EMBL" id="KIC61734.1"/>
    </source>
</evidence>
<dbReference type="STRING" id="363331.RM51_15170"/>
<dbReference type="FunFam" id="2.40.50.140:FF:000165">
    <property type="entry name" value="Chaperone CsaA"/>
    <property type="match status" value="1"/>
</dbReference>
<dbReference type="PANTHER" id="PTHR11586">
    <property type="entry name" value="TRNA-AMINOACYLATION COFACTOR ARC1 FAMILY MEMBER"/>
    <property type="match status" value="1"/>
</dbReference>
<reference evidence="5 6" key="1">
    <citation type="submission" date="2014-12" db="EMBL/GenBank/DDBJ databases">
        <title>Genome sequencing of Chryseobacterium taiwanense TPW19.</title>
        <authorList>
            <person name="Tan P.W."/>
            <person name="Chan K.-G."/>
        </authorList>
    </citation>
    <scope>NUCLEOTIDE SEQUENCE [LARGE SCALE GENOMIC DNA]</scope>
    <source>
        <strain evidence="5 6">TPW19</strain>
    </source>
</reference>
<dbReference type="Pfam" id="PF01588">
    <property type="entry name" value="tRNA_bind"/>
    <property type="match status" value="1"/>
</dbReference>
<dbReference type="CDD" id="cd02798">
    <property type="entry name" value="tRNA_bind_CsaA"/>
    <property type="match status" value="1"/>
</dbReference>
<dbReference type="AlphaFoldDB" id="A0A0B4CKH7"/>
<dbReference type="OrthoDB" id="9794564at2"/>
<evidence type="ECO:0000259" key="4">
    <source>
        <dbReference type="PROSITE" id="PS50886"/>
    </source>
</evidence>
<dbReference type="Proteomes" id="UP000031167">
    <property type="component" value="Unassembled WGS sequence"/>
</dbReference>
<name>A0A0B4CKH7_9FLAO</name>
<keyword evidence="6" id="KW-1185">Reference proteome</keyword>
<dbReference type="RefSeq" id="WP_039371430.1">
    <property type="nucleotide sequence ID" value="NZ_JWTA01000015.1"/>
</dbReference>
<evidence type="ECO:0000256" key="2">
    <source>
        <dbReference type="ARBA" id="ARBA00022884"/>
    </source>
</evidence>
<dbReference type="GO" id="GO:0000049">
    <property type="term" value="F:tRNA binding"/>
    <property type="evidence" value="ECO:0007669"/>
    <property type="project" value="UniProtKB-UniRule"/>
</dbReference>
<dbReference type="PROSITE" id="PS50886">
    <property type="entry name" value="TRBD"/>
    <property type="match status" value="1"/>
</dbReference>
<feature type="domain" description="TRNA-binding" evidence="4">
    <location>
        <begin position="11"/>
        <end position="115"/>
    </location>
</feature>
<protein>
    <submittedName>
        <fullName evidence="5">tRNA-binding protein</fullName>
    </submittedName>
</protein>
<evidence type="ECO:0000313" key="6">
    <source>
        <dbReference type="Proteomes" id="UP000031167"/>
    </source>
</evidence>
<dbReference type="NCBIfam" id="NF007495">
    <property type="entry name" value="PRK10089.1-4"/>
    <property type="match status" value="1"/>
</dbReference>
<evidence type="ECO:0000256" key="3">
    <source>
        <dbReference type="PROSITE-ProRule" id="PRU00209"/>
    </source>
</evidence>
<dbReference type="NCBIfam" id="TIGR02222">
    <property type="entry name" value="chap_CsaA"/>
    <property type="match status" value="1"/>
</dbReference>
<dbReference type="SUPFAM" id="SSF50249">
    <property type="entry name" value="Nucleic acid-binding proteins"/>
    <property type="match status" value="1"/>
</dbReference>
<keyword evidence="2 3" id="KW-0694">RNA-binding</keyword>
<dbReference type="InterPro" id="IPR002547">
    <property type="entry name" value="tRNA-bd_dom"/>
</dbReference>
<dbReference type="InterPro" id="IPR008231">
    <property type="entry name" value="CsaA"/>
</dbReference>
<organism evidence="5 6">
    <name type="scientific">Chryseobacterium taiwanense</name>
    <dbReference type="NCBI Taxonomy" id="363331"/>
    <lineage>
        <taxon>Bacteria</taxon>
        <taxon>Pseudomonadati</taxon>
        <taxon>Bacteroidota</taxon>
        <taxon>Flavobacteriia</taxon>
        <taxon>Flavobacteriales</taxon>
        <taxon>Weeksellaceae</taxon>
        <taxon>Chryseobacterium group</taxon>
        <taxon>Chryseobacterium</taxon>
    </lineage>
</organism>
<dbReference type="InterPro" id="IPR012340">
    <property type="entry name" value="NA-bd_OB-fold"/>
</dbReference>
<evidence type="ECO:0000256" key="1">
    <source>
        <dbReference type="ARBA" id="ARBA00022555"/>
    </source>
</evidence>
<accession>A0A0B4CKH7</accession>
<sequence length="115" mass="12852">MTIKPEISWTDFEKIDIRCGTIISVNDFEKARNPSYQLEIDFGSLGIKKSSAQITTLYKKEELVGKQILAVVNFPKKQIANFFSECLVLGVYGENKSEVTLLTTSLPTKNGFQVG</sequence>
<dbReference type="EMBL" id="JWTA01000015">
    <property type="protein sequence ID" value="KIC61734.1"/>
    <property type="molecule type" value="Genomic_DNA"/>
</dbReference>
<dbReference type="Gene3D" id="2.40.50.140">
    <property type="entry name" value="Nucleic acid-binding proteins"/>
    <property type="match status" value="1"/>
</dbReference>
<keyword evidence="1 3" id="KW-0820">tRNA-binding</keyword>
<dbReference type="PANTHER" id="PTHR11586:SF37">
    <property type="entry name" value="TRNA-BINDING DOMAIN-CONTAINING PROTEIN"/>
    <property type="match status" value="1"/>
</dbReference>
<comment type="caution">
    <text evidence="5">The sequence shown here is derived from an EMBL/GenBank/DDBJ whole genome shotgun (WGS) entry which is preliminary data.</text>
</comment>
<gene>
    <name evidence="5" type="ORF">RM51_15170</name>
</gene>
<proteinExistence type="predicted"/>
<dbReference type="NCBIfam" id="NF007494">
    <property type="entry name" value="PRK10089.1-3"/>
    <property type="match status" value="1"/>
</dbReference>